<dbReference type="RefSeq" id="WP_008801096.1">
    <property type="nucleotide sequence ID" value="NZ_GG657971.1"/>
</dbReference>
<dbReference type="Proteomes" id="UP000002975">
    <property type="component" value="Unassembled WGS sequence"/>
</dbReference>
<reference evidence="1 2" key="1">
    <citation type="submission" date="2009-02" db="EMBL/GenBank/DDBJ databases">
        <title>The Genome Sequence of Fusobacterium sp. 3_1_5R.</title>
        <authorList>
            <consortium name="The Broad Institute Genome Sequencing Platform"/>
            <person name="Ward D."/>
            <person name="Young S.K."/>
            <person name="Kodira C.D."/>
            <person name="Zeng Q."/>
            <person name="Koehrsen M."/>
            <person name="Alvarado L."/>
            <person name="Berlin A."/>
            <person name="Borenstein D."/>
            <person name="Chen Z."/>
            <person name="Engels R."/>
            <person name="Freedman E."/>
            <person name="Gellesch M."/>
            <person name="Goldberg J."/>
            <person name="Griggs A."/>
            <person name="Gujja S."/>
            <person name="Heiman D."/>
            <person name="Hepburn T."/>
            <person name="Howarth C."/>
            <person name="Jen D."/>
            <person name="Larson L."/>
            <person name="Lewis B."/>
            <person name="Mehta T."/>
            <person name="Park D."/>
            <person name="Pearson M."/>
            <person name="Roberts A."/>
            <person name="Saif S."/>
            <person name="Shea T."/>
            <person name="Shenoy N."/>
            <person name="Sisk P."/>
            <person name="Stolte C."/>
            <person name="Sykes S."/>
            <person name="Walk T."/>
            <person name="White J."/>
            <person name="Yandava C."/>
            <person name="Allen-Vercoe E."/>
            <person name="Strauss J."/>
            <person name="Ambrose C."/>
            <person name="Lander E."/>
            <person name="Nusbaum C."/>
            <person name="Galagan J."/>
            <person name="Birren B."/>
        </authorList>
    </citation>
    <scope>NUCLEOTIDE SEQUENCE [LARGE SCALE GENOMIC DNA]</scope>
    <source>
        <strain evidence="1 2">3_1_5R</strain>
    </source>
</reference>
<name>E5BFZ4_9FUSO</name>
<protein>
    <submittedName>
        <fullName evidence="1">Uncharacterized protein</fullName>
    </submittedName>
</protein>
<organism evidence="1 2">
    <name type="scientific">Fusobacterium gonidiaformans 3-1-5R</name>
    <dbReference type="NCBI Taxonomy" id="469605"/>
    <lineage>
        <taxon>Bacteria</taxon>
        <taxon>Fusobacteriati</taxon>
        <taxon>Fusobacteriota</taxon>
        <taxon>Fusobacteriia</taxon>
        <taxon>Fusobacteriales</taxon>
        <taxon>Fusobacteriaceae</taxon>
        <taxon>Fusobacterium</taxon>
    </lineage>
</organism>
<gene>
    <name evidence="1" type="ORF">FSBG_00522</name>
</gene>
<evidence type="ECO:0000313" key="1">
    <source>
        <dbReference type="EMBL" id="EFS21025.1"/>
    </source>
</evidence>
<accession>E5BFZ4</accession>
<dbReference type="AlphaFoldDB" id="E5BFZ4"/>
<evidence type="ECO:0000313" key="2">
    <source>
        <dbReference type="Proteomes" id="UP000002975"/>
    </source>
</evidence>
<dbReference type="BioCyc" id="FSP469605-HMP:GTSP-525-MONOMER"/>
<proteinExistence type="predicted"/>
<dbReference type="OrthoDB" id="9893053at2"/>
<dbReference type="EMBL" id="GG657971">
    <property type="protein sequence ID" value="EFS21025.1"/>
    <property type="molecule type" value="Genomic_DNA"/>
</dbReference>
<keyword evidence="2" id="KW-1185">Reference proteome</keyword>
<sequence length="148" mass="18707">MYLDDFRDSLAFYDEETHKVLKVVNFQPVLRYVHSEYVSDGRKYVHEILKEYPKYRKIIVDEISEEYYAREYADTMWQRDCEFFFQEVKTILKQCNYEFLSMPKLERKKKIIRLEELFSRYENTWQYQYVDFENVKEDYRYILQWKNR</sequence>
<dbReference type="HOGENOM" id="CLU_147292_0_0_0"/>